<accession>A0A4V2W243</accession>
<dbReference type="RefSeq" id="WP_132920910.1">
    <property type="nucleotide sequence ID" value="NZ_SMCO01000006.1"/>
</dbReference>
<name>A0A4V2W243_9PROT</name>
<reference evidence="2 3" key="1">
    <citation type="submission" date="2019-03" db="EMBL/GenBank/DDBJ databases">
        <title>Genomic Encyclopedia of Type Strains, Phase IV (KMG-IV): sequencing the most valuable type-strain genomes for metagenomic binning, comparative biology and taxonomic classification.</title>
        <authorList>
            <person name="Goeker M."/>
        </authorList>
    </citation>
    <scope>NUCLEOTIDE SEQUENCE [LARGE SCALE GENOMIC DNA]</scope>
    <source>
        <strain evidence="2 3">DSM 100309</strain>
    </source>
</reference>
<comment type="caution">
    <text evidence="2">The sequence shown here is derived from an EMBL/GenBank/DDBJ whole genome shotgun (WGS) entry which is preliminary data.</text>
</comment>
<evidence type="ECO:0000256" key="1">
    <source>
        <dbReference type="SAM" id="MobiDB-lite"/>
    </source>
</evidence>
<gene>
    <name evidence="2" type="ORF">EDC63_10610</name>
</gene>
<keyword evidence="3" id="KW-1185">Reference proteome</keyword>
<protein>
    <submittedName>
        <fullName evidence="2">Uncharacterized protein</fullName>
    </submittedName>
</protein>
<dbReference type="Proteomes" id="UP000295367">
    <property type="component" value="Unassembled WGS sequence"/>
</dbReference>
<dbReference type="OrthoDB" id="8910049at2"/>
<dbReference type="AlphaFoldDB" id="A0A4V2W243"/>
<feature type="region of interest" description="Disordered" evidence="1">
    <location>
        <begin position="162"/>
        <end position="206"/>
    </location>
</feature>
<evidence type="ECO:0000313" key="2">
    <source>
        <dbReference type="EMBL" id="TCV86649.1"/>
    </source>
</evidence>
<sequence>MKKVTAIKSDAAIQKPATSGTTTSETVMRILKTGTCPSCSGKSNLTYHIGCAVNGESNCTDESSIQFRVFSNTGNGFFSKEWIPLEVILQVLSKVPSDKPLISYVLYPLFRGKSINTPAFLLAAMKQEGLVQQSTEKRRCYELLDPTEFMAEIRKLMASPDTASNAAVKAKDKPMRSTTGKEAVPTKQDKSALPPKGKKQAESSPT</sequence>
<evidence type="ECO:0000313" key="3">
    <source>
        <dbReference type="Proteomes" id="UP000295367"/>
    </source>
</evidence>
<dbReference type="EMBL" id="SMCO01000006">
    <property type="protein sequence ID" value="TCV86649.1"/>
    <property type="molecule type" value="Genomic_DNA"/>
</dbReference>
<organism evidence="2 3">
    <name type="scientific">Sulfurirhabdus autotrophica</name>
    <dbReference type="NCBI Taxonomy" id="1706046"/>
    <lineage>
        <taxon>Bacteria</taxon>
        <taxon>Pseudomonadati</taxon>
        <taxon>Pseudomonadota</taxon>
        <taxon>Betaproteobacteria</taxon>
        <taxon>Nitrosomonadales</taxon>
        <taxon>Sulfuricellaceae</taxon>
        <taxon>Sulfurirhabdus</taxon>
    </lineage>
</organism>
<proteinExistence type="predicted"/>